<dbReference type="EMBL" id="OA887491">
    <property type="protein sequence ID" value="CAD7283453.1"/>
    <property type="molecule type" value="Genomic_DNA"/>
</dbReference>
<dbReference type="InterPro" id="IPR036259">
    <property type="entry name" value="MFS_trans_sf"/>
</dbReference>
<feature type="transmembrane region" description="Helical" evidence="6">
    <location>
        <begin position="176"/>
        <end position="196"/>
    </location>
</feature>
<dbReference type="OrthoDB" id="446368at2759"/>
<evidence type="ECO:0000256" key="4">
    <source>
        <dbReference type="ARBA" id="ARBA00022989"/>
    </source>
</evidence>
<dbReference type="AlphaFoldDB" id="A0A7R9GJF6"/>
<feature type="transmembrane region" description="Helical" evidence="6">
    <location>
        <begin position="44"/>
        <end position="66"/>
    </location>
</feature>
<feature type="transmembrane region" description="Helical" evidence="6">
    <location>
        <begin position="249"/>
        <end position="274"/>
    </location>
</feature>
<accession>A0A7R9GJF6</accession>
<dbReference type="InterPro" id="IPR011701">
    <property type="entry name" value="MFS"/>
</dbReference>
<feature type="transmembrane region" description="Helical" evidence="6">
    <location>
        <begin position="110"/>
        <end position="130"/>
    </location>
</feature>
<dbReference type="GO" id="GO:0022857">
    <property type="term" value="F:transmembrane transporter activity"/>
    <property type="evidence" value="ECO:0007669"/>
    <property type="project" value="InterPro"/>
</dbReference>
<protein>
    <recommendedName>
        <fullName evidence="7">Major facilitator superfamily (MFS) profile domain-containing protein</fullName>
    </recommendedName>
</protein>
<proteinExistence type="predicted"/>
<feature type="domain" description="Major facilitator superfamily (MFS) profile" evidence="7">
    <location>
        <begin position="44"/>
        <end position="451"/>
    </location>
</feature>
<name>A0A7R9GJF6_9CRUS</name>
<keyword evidence="5 6" id="KW-0472">Membrane</keyword>
<evidence type="ECO:0000259" key="7">
    <source>
        <dbReference type="PROSITE" id="PS50850"/>
    </source>
</evidence>
<dbReference type="Pfam" id="PF07690">
    <property type="entry name" value="MFS_1"/>
    <property type="match status" value="1"/>
</dbReference>
<evidence type="ECO:0000256" key="3">
    <source>
        <dbReference type="ARBA" id="ARBA00022692"/>
    </source>
</evidence>
<gene>
    <name evidence="8" type="ORF">NMOB1V02_LOCUS11069</name>
</gene>
<evidence type="ECO:0000256" key="1">
    <source>
        <dbReference type="ARBA" id="ARBA00004141"/>
    </source>
</evidence>
<dbReference type="SUPFAM" id="SSF103473">
    <property type="entry name" value="MFS general substrate transporter"/>
    <property type="match status" value="1"/>
</dbReference>
<dbReference type="PROSITE" id="PS50850">
    <property type="entry name" value="MFS"/>
    <property type="match status" value="1"/>
</dbReference>
<keyword evidence="2" id="KW-0813">Transport</keyword>
<dbReference type="InterPro" id="IPR020846">
    <property type="entry name" value="MFS_dom"/>
</dbReference>
<dbReference type="PANTHER" id="PTHR23506">
    <property type="entry name" value="GH10249P"/>
    <property type="match status" value="1"/>
</dbReference>
<evidence type="ECO:0000256" key="5">
    <source>
        <dbReference type="ARBA" id="ARBA00023136"/>
    </source>
</evidence>
<keyword evidence="9" id="KW-1185">Reference proteome</keyword>
<keyword evidence="3 6" id="KW-0812">Transmembrane</keyword>
<reference evidence="8" key="1">
    <citation type="submission" date="2020-11" db="EMBL/GenBank/DDBJ databases">
        <authorList>
            <person name="Tran Van P."/>
        </authorList>
    </citation>
    <scope>NUCLEOTIDE SEQUENCE</scope>
</reference>
<feature type="transmembrane region" description="Helical" evidence="6">
    <location>
        <begin position="208"/>
        <end position="228"/>
    </location>
</feature>
<dbReference type="GO" id="GO:0016020">
    <property type="term" value="C:membrane"/>
    <property type="evidence" value="ECO:0007669"/>
    <property type="project" value="UniProtKB-SubCell"/>
</dbReference>
<dbReference type="Proteomes" id="UP000678499">
    <property type="component" value="Unassembled WGS sequence"/>
</dbReference>
<evidence type="ECO:0000313" key="9">
    <source>
        <dbReference type="Proteomes" id="UP000678499"/>
    </source>
</evidence>
<feature type="transmembrane region" description="Helical" evidence="6">
    <location>
        <begin position="78"/>
        <end position="98"/>
    </location>
</feature>
<comment type="subcellular location">
    <subcellularLocation>
        <location evidence="1">Membrane</location>
        <topology evidence="1">Multi-pass membrane protein</topology>
    </subcellularLocation>
</comment>
<keyword evidence="4 6" id="KW-1133">Transmembrane helix</keyword>
<dbReference type="PANTHER" id="PTHR23506:SF28">
    <property type="entry name" value="MFS-TYPE TRANSPORTER SLC18B1-LIKE PROTEIN"/>
    <property type="match status" value="1"/>
</dbReference>
<evidence type="ECO:0000313" key="8">
    <source>
        <dbReference type="EMBL" id="CAD7283453.1"/>
    </source>
</evidence>
<evidence type="ECO:0000256" key="2">
    <source>
        <dbReference type="ARBA" id="ARBA00022448"/>
    </source>
</evidence>
<feature type="transmembrane region" description="Helical" evidence="6">
    <location>
        <begin position="325"/>
        <end position="345"/>
    </location>
</feature>
<feature type="transmembrane region" description="Helical" evidence="6">
    <location>
        <begin position="387"/>
        <end position="404"/>
    </location>
</feature>
<evidence type="ECO:0000256" key="6">
    <source>
        <dbReference type="SAM" id="Phobius"/>
    </source>
</evidence>
<organism evidence="8">
    <name type="scientific">Notodromas monacha</name>
    <dbReference type="NCBI Taxonomy" id="399045"/>
    <lineage>
        <taxon>Eukaryota</taxon>
        <taxon>Metazoa</taxon>
        <taxon>Ecdysozoa</taxon>
        <taxon>Arthropoda</taxon>
        <taxon>Crustacea</taxon>
        <taxon>Oligostraca</taxon>
        <taxon>Ostracoda</taxon>
        <taxon>Podocopa</taxon>
        <taxon>Podocopida</taxon>
        <taxon>Cypridocopina</taxon>
        <taxon>Cypridoidea</taxon>
        <taxon>Cyprididae</taxon>
        <taxon>Notodromas</taxon>
    </lineage>
</organism>
<feature type="transmembrane region" description="Helical" evidence="6">
    <location>
        <begin position="294"/>
        <end position="313"/>
    </location>
</feature>
<feature type="transmembrane region" description="Helical" evidence="6">
    <location>
        <begin position="424"/>
        <end position="442"/>
    </location>
</feature>
<dbReference type="InterPro" id="IPR050930">
    <property type="entry name" value="MFS_Vesicular_Transporter"/>
</dbReference>
<dbReference type="EMBL" id="CAJPEX010005454">
    <property type="protein sequence ID" value="CAG0923605.1"/>
    <property type="molecule type" value="Genomic_DNA"/>
</dbReference>
<feature type="transmembrane region" description="Helical" evidence="6">
    <location>
        <begin position="142"/>
        <end position="164"/>
    </location>
</feature>
<dbReference type="Gene3D" id="1.20.1250.20">
    <property type="entry name" value="MFS general substrate transporter like domains"/>
    <property type="match status" value="2"/>
</dbReference>
<feature type="transmembrane region" description="Helical" evidence="6">
    <location>
        <begin position="351"/>
        <end position="375"/>
    </location>
</feature>
<sequence length="507" mass="53852">MTDTMDSRRFASDLVIDTREISQSLAPPMCELVPCRMTRTQKSILVLLALLKFVAMGLFSVIAPYYHLEAHQRQLSDVIVGAVFTAYAGANFLTSPIFGRIIAETGPQIVLLLGSSLLGISAVSFSFLTSVSDPSTFCALSIFVRTLQGIGCGAAGTAIFTYVAEVFPRRTGIIMGVMEVMTAIGLNAGPAVGGYLHSVGGFKLPSLVLGFMCLATVPLNAFLLPRSINAENCVPKTPRTPGGRRVSKWTLLINVQFIVAALSTTAVSCASAFLSPLLAPQLSKLGMNTSQIGMMFLFSPIAYGLVGPIAGWISDENPKWRRLQTSAGLGLLCIALLLLGPSPIIERILRSGVSLSIVALCIKGLGSTIAVVPTFQIMLDTATNLGILNNLATHSMISGLWSSAWSFGEVLGPTLGTVISSSYGFGWASTVLACWSIVVYIVESTTVENNCPKKKTNLEKDEDATLNNILFVASKAAAPSSCHSVVCSGPMRADRKFPSRDENSGCF</sequence>